<dbReference type="Gene3D" id="3.40.50.300">
    <property type="entry name" value="P-loop containing nucleotide triphosphate hydrolases"/>
    <property type="match status" value="1"/>
</dbReference>
<dbReference type="InterPro" id="IPR003959">
    <property type="entry name" value="ATPase_AAA_core"/>
</dbReference>
<dbReference type="PANTHER" id="PTHR43581">
    <property type="entry name" value="ATP/GTP PHOSPHATASE"/>
    <property type="match status" value="1"/>
</dbReference>
<gene>
    <name evidence="2" type="ORF">V8Q02_18015</name>
</gene>
<protein>
    <submittedName>
        <fullName evidence="2">AAA family ATPase</fullName>
    </submittedName>
</protein>
<reference evidence="2 3" key="1">
    <citation type="submission" date="2024-01" db="EMBL/GenBank/DDBJ databases">
        <title>Draft genome sequences of three bacterial strains isolated from Acacia saligna represent a potential new species within the genus Rhizobium.</title>
        <authorList>
            <person name="Tambong J.T."/>
            <person name="Mnasri B."/>
        </authorList>
    </citation>
    <scope>NUCLEOTIDE SEQUENCE [LARGE SCALE GENOMIC DNA]</scope>
    <source>
        <strain evidence="2 3">1AS12I</strain>
    </source>
</reference>
<proteinExistence type="predicted"/>
<accession>A0ABU8CLY7</accession>
<evidence type="ECO:0000313" key="3">
    <source>
        <dbReference type="Proteomes" id="UP001531129"/>
    </source>
</evidence>
<dbReference type="EMBL" id="JBAMYC010000009">
    <property type="protein sequence ID" value="MEI1249881.1"/>
    <property type="molecule type" value="Genomic_DNA"/>
</dbReference>
<sequence>MEIQMLASPSHPPTGQFKLLFSSQTAADVRSIDDNTILIVPSGDRFDDFRFKTRVAVFVRRDSDHLRAEFATMIGFFQSSDDEANGADLIKKVAEDKEFLSEDEFPKFFTLMPDLDAYRGLVADAQVTGAREILMKICDLVALSEFSAQSQTLRDAPKTAVFQFSLTRTAEAFFAYKNAGPILRGLGHEEIGRMSPTIAVSFKLPAFENEHQLRFNFEHGGLLPKRMAIVIGKNGVGKSQALGTIAKRALKGGGLIDPLTKERAQFNRMLAFAPTQEALAVFPSPPRRRQYVRYTRYALARSSSNRRVGGLIDAIVSVARSNKAIKDGSRWQIFLKAIEALGDARSISIWTRDAGVIPLRSLNQGGEQERLQRFASLNTRRDPVRFVDGNALRLSSGEISFLKFAAYVSLEIDNSSLLLFDEPETHLHPNFISRFVSILDSLLAQTGSAAIIATHSAYFLREVFREQISILRADDDRRIEVQRPRLATFGADIGEISYFVFGEDEPSYLAKEVEKNIRSSGLTWDEIHERYSNELSLEFLNELRAKISN</sequence>
<evidence type="ECO:0000313" key="2">
    <source>
        <dbReference type="EMBL" id="MEI1249881.1"/>
    </source>
</evidence>
<organism evidence="2 3">
    <name type="scientific">Rhizobium aouanii</name>
    <dbReference type="NCBI Taxonomy" id="3118145"/>
    <lineage>
        <taxon>Bacteria</taxon>
        <taxon>Pseudomonadati</taxon>
        <taxon>Pseudomonadota</taxon>
        <taxon>Alphaproteobacteria</taxon>
        <taxon>Hyphomicrobiales</taxon>
        <taxon>Rhizobiaceae</taxon>
        <taxon>Rhizobium/Agrobacterium group</taxon>
        <taxon>Rhizobium</taxon>
    </lineage>
</organism>
<dbReference type="Pfam" id="PF13304">
    <property type="entry name" value="AAA_21"/>
    <property type="match status" value="1"/>
</dbReference>
<dbReference type="InterPro" id="IPR003593">
    <property type="entry name" value="AAA+_ATPase"/>
</dbReference>
<dbReference type="SUPFAM" id="SSF52540">
    <property type="entry name" value="P-loop containing nucleoside triphosphate hydrolases"/>
    <property type="match status" value="1"/>
</dbReference>
<dbReference type="RefSeq" id="WP_335913645.1">
    <property type="nucleotide sequence ID" value="NZ_JBAMYB010000009.1"/>
</dbReference>
<feature type="domain" description="AAA+ ATPase" evidence="1">
    <location>
        <begin position="224"/>
        <end position="485"/>
    </location>
</feature>
<dbReference type="InterPro" id="IPR027417">
    <property type="entry name" value="P-loop_NTPase"/>
</dbReference>
<dbReference type="SMART" id="SM00382">
    <property type="entry name" value="AAA"/>
    <property type="match status" value="1"/>
</dbReference>
<evidence type="ECO:0000259" key="1">
    <source>
        <dbReference type="SMART" id="SM00382"/>
    </source>
</evidence>
<dbReference type="Proteomes" id="UP001531129">
    <property type="component" value="Unassembled WGS sequence"/>
</dbReference>
<name>A0ABU8CLY7_9HYPH</name>
<dbReference type="InterPro" id="IPR051396">
    <property type="entry name" value="Bact_Antivir_Def_Nuclease"/>
</dbReference>
<comment type="caution">
    <text evidence="2">The sequence shown here is derived from an EMBL/GenBank/DDBJ whole genome shotgun (WGS) entry which is preliminary data.</text>
</comment>
<keyword evidence="3" id="KW-1185">Reference proteome</keyword>
<dbReference type="PANTHER" id="PTHR43581:SF4">
    <property type="entry name" value="ATP_GTP PHOSPHATASE"/>
    <property type="match status" value="1"/>
</dbReference>